<feature type="chain" id="PRO_5046545642" evidence="2">
    <location>
        <begin position="25"/>
        <end position="219"/>
    </location>
</feature>
<feature type="transmembrane region" description="Helical" evidence="1">
    <location>
        <begin position="34"/>
        <end position="51"/>
    </location>
</feature>
<feature type="transmembrane region" description="Helical" evidence="1">
    <location>
        <begin position="63"/>
        <end position="82"/>
    </location>
</feature>
<dbReference type="EMBL" id="JAKLWS010000013">
    <property type="protein sequence ID" value="MCG2589237.1"/>
    <property type="molecule type" value="Genomic_DNA"/>
</dbReference>
<dbReference type="RefSeq" id="WP_237854600.1">
    <property type="nucleotide sequence ID" value="NZ_JAKLWS010000013.1"/>
</dbReference>
<sequence length="219" mass="22997">MKRTFLLLILAAVLLCGSFSKSNAQSARLIGENMLNGALTGTILGTATMGLQNDNDFTPLRIGLGAGIIAGTGMAIYDVSTLPKGQQFFISGLFNDGTNSSIIVLLDTVYGAGVGAALGSAIMLIGNQSIIDGLQYGASIGAWAGFGVGLVDSFMIAERNEDFVANRLLNQSSLFQIDHENSSLSLLQPDLFNYAAIGNNSLSVKTTPALQLFSLKTFF</sequence>
<protein>
    <submittedName>
        <fullName evidence="3">Uncharacterized protein</fullName>
    </submittedName>
</protein>
<evidence type="ECO:0000256" key="1">
    <source>
        <dbReference type="SAM" id="Phobius"/>
    </source>
</evidence>
<evidence type="ECO:0000256" key="2">
    <source>
        <dbReference type="SAM" id="SignalP"/>
    </source>
</evidence>
<name>A0ABS9KEK7_9BACT</name>
<keyword evidence="1" id="KW-1133">Transmembrane helix</keyword>
<reference evidence="3" key="2">
    <citation type="submission" date="2024-05" db="EMBL/GenBank/DDBJ databases">
        <title>Rhodohalobacter halophilus gen. nov., sp. nov., a moderately halophilic member of the family Balneolaceae.</title>
        <authorList>
            <person name="Xia J."/>
        </authorList>
    </citation>
    <scope>NUCLEOTIDE SEQUENCE</scope>
    <source>
        <strain evidence="3">WB101</strain>
    </source>
</reference>
<keyword evidence="2" id="KW-0732">Signal</keyword>
<keyword evidence="4" id="KW-1185">Reference proteome</keyword>
<proteinExistence type="predicted"/>
<keyword evidence="1" id="KW-0812">Transmembrane</keyword>
<feature type="transmembrane region" description="Helical" evidence="1">
    <location>
        <begin position="102"/>
        <end position="125"/>
    </location>
</feature>
<gene>
    <name evidence="3" type="ORF">L6773_11720</name>
</gene>
<comment type="caution">
    <text evidence="3">The sequence shown here is derived from an EMBL/GenBank/DDBJ whole genome shotgun (WGS) entry which is preliminary data.</text>
</comment>
<evidence type="ECO:0000313" key="3">
    <source>
        <dbReference type="EMBL" id="MCG2589237.1"/>
    </source>
</evidence>
<organism evidence="3 4">
    <name type="scientific">Rhodohalobacter sulfatireducens</name>
    <dbReference type="NCBI Taxonomy" id="2911366"/>
    <lineage>
        <taxon>Bacteria</taxon>
        <taxon>Pseudomonadati</taxon>
        <taxon>Balneolota</taxon>
        <taxon>Balneolia</taxon>
        <taxon>Balneolales</taxon>
        <taxon>Balneolaceae</taxon>
        <taxon>Rhodohalobacter</taxon>
    </lineage>
</organism>
<dbReference type="Proteomes" id="UP001165366">
    <property type="component" value="Unassembled WGS sequence"/>
</dbReference>
<reference evidence="3" key="1">
    <citation type="submission" date="2022-01" db="EMBL/GenBank/DDBJ databases">
        <authorList>
            <person name="Wang Y."/>
        </authorList>
    </citation>
    <scope>NUCLEOTIDE SEQUENCE</scope>
    <source>
        <strain evidence="3">WB101</strain>
    </source>
</reference>
<accession>A0ABS9KEK7</accession>
<keyword evidence="1" id="KW-0472">Membrane</keyword>
<feature type="signal peptide" evidence="2">
    <location>
        <begin position="1"/>
        <end position="24"/>
    </location>
</feature>
<evidence type="ECO:0000313" key="4">
    <source>
        <dbReference type="Proteomes" id="UP001165366"/>
    </source>
</evidence>